<dbReference type="Gene3D" id="1.10.150.130">
    <property type="match status" value="1"/>
</dbReference>
<keyword evidence="10" id="KW-1185">Reference proteome</keyword>
<dbReference type="InterPro" id="IPR010998">
    <property type="entry name" value="Integrase_recombinase_N"/>
</dbReference>
<comment type="similarity">
    <text evidence="1">Belongs to the 'phage' integrase family.</text>
</comment>
<dbReference type="Proteomes" id="UP001431693">
    <property type="component" value="Unassembled WGS sequence"/>
</dbReference>
<dbReference type="PROSITE" id="PS51900">
    <property type="entry name" value="CB"/>
    <property type="match status" value="1"/>
</dbReference>
<feature type="domain" description="Core-binding (CB)" evidence="8">
    <location>
        <begin position="37"/>
        <end position="119"/>
    </location>
</feature>
<evidence type="ECO:0000256" key="5">
    <source>
        <dbReference type="PROSITE-ProRule" id="PRU01248"/>
    </source>
</evidence>
<name>A0ABT6ZIS5_9ACTN</name>
<dbReference type="EMBL" id="JASJEX010000001">
    <property type="protein sequence ID" value="MDJ1128956.1"/>
    <property type="molecule type" value="Genomic_DNA"/>
</dbReference>
<dbReference type="PANTHER" id="PTHR30349:SF41">
    <property type="entry name" value="INTEGRASE_RECOMBINASE PROTEIN MJ0367-RELATED"/>
    <property type="match status" value="1"/>
</dbReference>
<dbReference type="InterPro" id="IPR013762">
    <property type="entry name" value="Integrase-like_cat_sf"/>
</dbReference>
<feature type="domain" description="Tyr recombinase" evidence="7">
    <location>
        <begin position="140"/>
        <end position="335"/>
    </location>
</feature>
<dbReference type="PANTHER" id="PTHR30349">
    <property type="entry name" value="PHAGE INTEGRASE-RELATED"/>
    <property type="match status" value="1"/>
</dbReference>
<evidence type="ECO:0000256" key="1">
    <source>
        <dbReference type="ARBA" id="ARBA00008857"/>
    </source>
</evidence>
<dbReference type="InterPro" id="IPR044068">
    <property type="entry name" value="CB"/>
</dbReference>
<dbReference type="InterPro" id="IPR004107">
    <property type="entry name" value="Integrase_SAM-like_N"/>
</dbReference>
<accession>A0ABT6ZIS5</accession>
<evidence type="ECO:0000313" key="10">
    <source>
        <dbReference type="Proteomes" id="UP001431693"/>
    </source>
</evidence>
<proteinExistence type="inferred from homology"/>
<evidence type="ECO:0000256" key="6">
    <source>
        <dbReference type="SAM" id="MobiDB-lite"/>
    </source>
</evidence>
<keyword evidence="3 5" id="KW-0238">DNA-binding</keyword>
<reference evidence="9" key="1">
    <citation type="submission" date="2023-05" db="EMBL/GenBank/DDBJ databases">
        <title>[olsenella] sp. nov., isolated from a pig farm feces dump.</title>
        <authorList>
            <person name="Chang Y.-H."/>
        </authorList>
    </citation>
    <scope>NUCLEOTIDE SEQUENCE</scope>
    <source>
        <strain evidence="9">YH-ols2217</strain>
    </source>
</reference>
<gene>
    <name evidence="9" type="ORF">QJ043_02515</name>
</gene>
<comment type="caution">
    <text evidence="9">The sequence shown here is derived from an EMBL/GenBank/DDBJ whole genome shotgun (WGS) entry which is preliminary data.</text>
</comment>
<protein>
    <submittedName>
        <fullName evidence="9">Tyrosine-type recombinase/integrase</fullName>
    </submittedName>
</protein>
<evidence type="ECO:0000256" key="3">
    <source>
        <dbReference type="ARBA" id="ARBA00023125"/>
    </source>
</evidence>
<evidence type="ECO:0000313" key="9">
    <source>
        <dbReference type="EMBL" id="MDJ1128956.1"/>
    </source>
</evidence>
<feature type="region of interest" description="Disordered" evidence="6">
    <location>
        <begin position="1"/>
        <end position="37"/>
    </location>
</feature>
<dbReference type="InterPro" id="IPR050090">
    <property type="entry name" value="Tyrosine_recombinase_XerCD"/>
</dbReference>
<dbReference type="RefSeq" id="WP_283712591.1">
    <property type="nucleotide sequence ID" value="NZ_JASJEW010000001.1"/>
</dbReference>
<dbReference type="Gene3D" id="1.10.443.10">
    <property type="entry name" value="Intergrase catalytic core"/>
    <property type="match status" value="1"/>
</dbReference>
<dbReference type="Pfam" id="PF02899">
    <property type="entry name" value="Phage_int_SAM_1"/>
    <property type="match status" value="1"/>
</dbReference>
<keyword evidence="4" id="KW-0233">DNA recombination</keyword>
<evidence type="ECO:0000259" key="8">
    <source>
        <dbReference type="PROSITE" id="PS51900"/>
    </source>
</evidence>
<evidence type="ECO:0000256" key="2">
    <source>
        <dbReference type="ARBA" id="ARBA00022908"/>
    </source>
</evidence>
<organism evidence="9 10">
    <name type="scientific">Kribbibacterium absianum</name>
    <dbReference type="NCBI Taxonomy" id="3044210"/>
    <lineage>
        <taxon>Bacteria</taxon>
        <taxon>Bacillati</taxon>
        <taxon>Actinomycetota</taxon>
        <taxon>Coriobacteriia</taxon>
        <taxon>Coriobacteriales</taxon>
        <taxon>Kribbibacteriaceae</taxon>
        <taxon>Kribbibacterium</taxon>
    </lineage>
</organism>
<dbReference type="SUPFAM" id="SSF56349">
    <property type="entry name" value="DNA breaking-rejoining enzymes"/>
    <property type="match status" value="1"/>
</dbReference>
<dbReference type="InterPro" id="IPR002104">
    <property type="entry name" value="Integrase_catalytic"/>
</dbReference>
<dbReference type="Pfam" id="PF00589">
    <property type="entry name" value="Phage_integrase"/>
    <property type="match status" value="1"/>
</dbReference>
<dbReference type="InterPro" id="IPR011010">
    <property type="entry name" value="DNA_brk_join_enz"/>
</dbReference>
<sequence length="339" mass="38046">MSGTRRRTPDEPVYEVPGAPAPSAEITRASGPFSSSPTDEELFEAWEAELNVRSENTLRTYKSRVRRWQAWVNEQGLGLLEPRRSEVIVYRDKLHEEGMEAASVNQNLVSIRSFYRWALSYGLAPDITAGVPRLKTSNLSSRGSLTKEQVLGLLDFETLTEKDRRDYAILNLMVRRGLRDVEISRAKVRDLRQTHKGPVLMVWGKGRDAADQPVPLSEEVVRPIRDYLWSRGNPGPKEPLFASVSNNNRGGAMTTRAVSAMVSQRMRDAGIDTNYASAHWLRHTAVTFGLLEGGPDSIRHMQQMARHANVETTARYAHDLQLLDGTGGNLVDSYLDDED</sequence>
<evidence type="ECO:0000259" key="7">
    <source>
        <dbReference type="PROSITE" id="PS51898"/>
    </source>
</evidence>
<keyword evidence="2" id="KW-0229">DNA integration</keyword>
<dbReference type="PROSITE" id="PS51898">
    <property type="entry name" value="TYR_RECOMBINASE"/>
    <property type="match status" value="1"/>
</dbReference>
<evidence type="ECO:0000256" key="4">
    <source>
        <dbReference type="ARBA" id="ARBA00023172"/>
    </source>
</evidence>